<dbReference type="InterPro" id="IPR043755">
    <property type="entry name" value="DUF5701"/>
</dbReference>
<name>A0A1G2H710_9BACT</name>
<dbReference type="EMBL" id="MHOD01000012">
    <property type="protein sequence ID" value="OGZ58264.1"/>
    <property type="molecule type" value="Genomic_DNA"/>
</dbReference>
<evidence type="ECO:0000313" key="1">
    <source>
        <dbReference type="EMBL" id="OGZ58264.1"/>
    </source>
</evidence>
<evidence type="ECO:0000313" key="2">
    <source>
        <dbReference type="Proteomes" id="UP000177932"/>
    </source>
</evidence>
<reference evidence="1 2" key="1">
    <citation type="journal article" date="2016" name="Nat. Commun.">
        <title>Thousands of microbial genomes shed light on interconnected biogeochemical processes in an aquifer system.</title>
        <authorList>
            <person name="Anantharaman K."/>
            <person name="Brown C.T."/>
            <person name="Hug L.A."/>
            <person name="Sharon I."/>
            <person name="Castelle C.J."/>
            <person name="Probst A.J."/>
            <person name="Thomas B.C."/>
            <person name="Singh A."/>
            <person name="Wilkins M.J."/>
            <person name="Karaoz U."/>
            <person name="Brodie E.L."/>
            <person name="Williams K.H."/>
            <person name="Hubbard S.S."/>
            <person name="Banfield J.F."/>
        </authorList>
    </citation>
    <scope>NUCLEOTIDE SEQUENCE [LARGE SCALE GENOMIC DNA]</scope>
</reference>
<dbReference type="Pfam" id="PF18959">
    <property type="entry name" value="DUF5701"/>
    <property type="match status" value="1"/>
</dbReference>
<protein>
    <submittedName>
        <fullName evidence="1">Uncharacterized protein</fullName>
    </submittedName>
</protein>
<accession>A0A1G2H710</accession>
<gene>
    <name evidence="1" type="ORF">A2827_02455</name>
</gene>
<proteinExistence type="predicted"/>
<dbReference type="AlphaFoldDB" id="A0A1G2H710"/>
<comment type="caution">
    <text evidence="1">The sequence shown here is derived from an EMBL/GenBank/DDBJ whole genome shotgun (WGS) entry which is preliminary data.</text>
</comment>
<sequence length="275" mass="30349">MRKVKVQYVLGFDNEIILEKEKRPMGKLCTDEKEMLIGKLAALFLGVTADEIDEVMDATKTRLASETEKAKNQLTAESKQAKRNDLEKLFHAQIAILKDRGIPEQIVEILQNQKGQVVKKASEMAIGDGNIAFLPVIPRSYRSPYDQMAMVKNGGKAGYTYLNSTQISDVVDAPSEPYYIYDVEDGESMRGKSPEAAEKIFKQQKRSPLTAAEAMALTTHTDVLSRHYVWVTGSRCGSADEVPGVYLDLGYRPGLYWGCVDGSDGHVGSASCGSR</sequence>
<dbReference type="Proteomes" id="UP000177932">
    <property type="component" value="Unassembled WGS sequence"/>
</dbReference>
<dbReference type="STRING" id="1802158.A2827_02455"/>
<organism evidence="1 2">
    <name type="scientific">Candidatus Spechtbacteria bacterium RIFCSPHIGHO2_01_FULL_43_30</name>
    <dbReference type="NCBI Taxonomy" id="1802158"/>
    <lineage>
        <taxon>Bacteria</taxon>
        <taxon>Candidatus Spechtiibacteriota</taxon>
    </lineage>
</organism>